<evidence type="ECO:0000313" key="1">
    <source>
        <dbReference type="EMBL" id="GAH51524.1"/>
    </source>
</evidence>
<organism evidence="1">
    <name type="scientific">marine sediment metagenome</name>
    <dbReference type="NCBI Taxonomy" id="412755"/>
    <lineage>
        <taxon>unclassified sequences</taxon>
        <taxon>metagenomes</taxon>
        <taxon>ecological metagenomes</taxon>
    </lineage>
</organism>
<reference evidence="1" key="1">
    <citation type="journal article" date="2014" name="Front. Microbiol.">
        <title>High frequency of phylogenetically diverse reductive dehalogenase-homologous genes in deep subseafloor sedimentary metagenomes.</title>
        <authorList>
            <person name="Kawai M."/>
            <person name="Futagami T."/>
            <person name="Toyoda A."/>
            <person name="Takaki Y."/>
            <person name="Nishi S."/>
            <person name="Hori S."/>
            <person name="Arai W."/>
            <person name="Tsubouchi T."/>
            <person name="Morono Y."/>
            <person name="Uchiyama I."/>
            <person name="Ito T."/>
            <person name="Fujiyama A."/>
            <person name="Inagaki F."/>
            <person name="Takami H."/>
        </authorList>
    </citation>
    <scope>NUCLEOTIDE SEQUENCE</scope>
    <source>
        <strain evidence="1">Expedition CK06-06</strain>
    </source>
</reference>
<dbReference type="EMBL" id="BARU01019338">
    <property type="protein sequence ID" value="GAH51524.1"/>
    <property type="molecule type" value="Genomic_DNA"/>
</dbReference>
<sequence length="274" mass="31610">MCRAMMWRLEPLFDSEVSHILCRDTDHSPTIREREMAGRFVDSGKALHCIQDNPAHSVPMLGGMISFNVKETLKHIKANSVDELLSSADWDRSKLMEHGCDQHFMNRHLWPLLKNSSCLHSIKGNKIGASLLFPLIESKSVLDKCIPFMGTARCDFETWYKELRRLGYAENIKKIEQAEKETYIGQVFSHLNMDNACVNKRRVVLATDESANYYFFMPIVSILWQKYMGYCPIVMVVGTTKEWLDDPQKKLALEEARKIGAEIHFIPKMDGYRT</sequence>
<accession>X1HCG8</accession>
<comment type="caution">
    <text evidence="1">The sequence shown here is derived from an EMBL/GenBank/DDBJ whole genome shotgun (WGS) entry which is preliminary data.</text>
</comment>
<dbReference type="AlphaFoldDB" id="X1HCG8"/>
<feature type="non-terminal residue" evidence="1">
    <location>
        <position position="274"/>
    </location>
</feature>
<gene>
    <name evidence="1" type="ORF">S03H2_31851</name>
</gene>
<proteinExistence type="predicted"/>
<name>X1HCG8_9ZZZZ</name>
<protein>
    <submittedName>
        <fullName evidence="1">Uncharacterized protein</fullName>
    </submittedName>
</protein>